<dbReference type="Proteomes" id="UP000256297">
    <property type="component" value="Chromosome CBM2589_a"/>
</dbReference>
<dbReference type="EMBL" id="OFSP01000031">
    <property type="protein sequence ID" value="SOY58457.1"/>
    <property type="molecule type" value="Genomic_DNA"/>
</dbReference>
<dbReference type="Pfam" id="PF13638">
    <property type="entry name" value="PIN_4"/>
    <property type="match status" value="1"/>
</dbReference>
<keyword evidence="1" id="KW-0175">Coiled coil</keyword>
<evidence type="ECO:0000259" key="2">
    <source>
        <dbReference type="Pfam" id="PF13638"/>
    </source>
</evidence>
<sequence>MHYIVPDTNFFLQCRDYHELDWSVVTEDVEITIAVPRTVQRELDRHKDGGNARRASRARKICALFAEVLEAEDMRLIRSSRGRSLTLTLLAPQLRQDDYPNLDLQDDDNRIVAEALSLRNDQRDIPVTFLSNDTPALVTAKHEDLAYQRLPPAWSLPKEADERDKTIENLRLQLAALQEQAPDLQFAIAGCTEGPLSWEMTVYPPLEASQRAAFLAYAKAARPMRESFSQDPPPQTKVNAVGFALRAALGGERWVPPSESAIRQYVQQDYPAWLAEVDGWLATIHDQLNRSVVGQIEVQLQNAGAAPAQSLLVTLESRGEIALLAPPQDRDSGELMGSVALPAPPSAPVGAWENPLSELGRALKVSSAVFVPERRLDSLLAPLSRDVNAFYWKPNRPTSESQRWELECSAFRHQHEPFTQIVRFRPQHYAVGSVSAVLRCRAHAANVPNVVEHLLPMRMTLVAGDTNAKVREQMMLCIGARQ</sequence>
<evidence type="ECO:0000313" key="4">
    <source>
        <dbReference type="Proteomes" id="UP000256297"/>
    </source>
</evidence>
<reference evidence="3 4" key="1">
    <citation type="submission" date="2018-01" db="EMBL/GenBank/DDBJ databases">
        <authorList>
            <person name="Clerissi C."/>
        </authorList>
    </citation>
    <scope>NUCLEOTIDE SEQUENCE [LARGE SCALE GENOMIC DNA]</scope>
    <source>
        <strain evidence="3">Cupriavidus taiwanensis STM 3521</strain>
    </source>
</reference>
<proteinExistence type="predicted"/>
<organism evidence="3 4">
    <name type="scientific">Cupriavidus taiwanensis</name>
    <dbReference type="NCBI Taxonomy" id="164546"/>
    <lineage>
        <taxon>Bacteria</taxon>
        <taxon>Pseudomonadati</taxon>
        <taxon>Pseudomonadota</taxon>
        <taxon>Betaproteobacteria</taxon>
        <taxon>Burkholderiales</taxon>
        <taxon>Burkholderiaceae</taxon>
        <taxon>Cupriavidus</taxon>
    </lineage>
</organism>
<evidence type="ECO:0000256" key="1">
    <source>
        <dbReference type="SAM" id="Coils"/>
    </source>
</evidence>
<dbReference type="RefSeq" id="WP_116338621.1">
    <property type="nucleotide sequence ID" value="NZ_LT976857.1"/>
</dbReference>
<evidence type="ECO:0000313" key="3">
    <source>
        <dbReference type="EMBL" id="SOY58457.1"/>
    </source>
</evidence>
<feature type="domain" description="PIN" evidence="2">
    <location>
        <begin position="4"/>
        <end position="146"/>
    </location>
</feature>
<dbReference type="AlphaFoldDB" id="A0A975X560"/>
<dbReference type="InterPro" id="IPR002716">
    <property type="entry name" value="PIN_dom"/>
</dbReference>
<feature type="coiled-coil region" evidence="1">
    <location>
        <begin position="160"/>
        <end position="187"/>
    </location>
</feature>
<comment type="caution">
    <text evidence="3">The sequence shown here is derived from an EMBL/GenBank/DDBJ whole genome shotgun (WGS) entry which is preliminary data.</text>
</comment>
<dbReference type="Gene3D" id="3.40.50.1010">
    <property type="entry name" value="5'-nuclease"/>
    <property type="match status" value="1"/>
</dbReference>
<name>A0A975X560_9BURK</name>
<gene>
    <name evidence="3" type="ORF">CBM2589_A10104</name>
</gene>
<accession>A0A975X560</accession>
<protein>
    <recommendedName>
        <fullName evidence="2">PIN domain-containing protein</fullName>
    </recommendedName>
</protein>